<keyword evidence="1" id="KW-0540">Nuclease</keyword>
<reference evidence="5" key="1">
    <citation type="submission" date="2025-05" db="UniProtKB">
        <authorList>
            <consortium name="Ensembl"/>
        </authorList>
    </citation>
    <scope>IDENTIFICATION</scope>
</reference>
<keyword evidence="3" id="KW-0269">Exonuclease</keyword>
<feature type="domain" description="3'-5' exonuclease" evidence="4">
    <location>
        <begin position="364"/>
        <end position="577"/>
    </location>
</feature>
<evidence type="ECO:0000259" key="4">
    <source>
        <dbReference type="SMART" id="SM00474"/>
    </source>
</evidence>
<dbReference type="InterPro" id="IPR052408">
    <property type="entry name" value="Exonuclease_MUT-7-like"/>
</dbReference>
<dbReference type="PANTHER" id="PTHR47765:SF2">
    <property type="entry name" value="EXONUCLEASE MUT-7 HOMOLOG"/>
    <property type="match status" value="1"/>
</dbReference>
<evidence type="ECO:0000313" key="6">
    <source>
        <dbReference type="Proteomes" id="UP000694421"/>
    </source>
</evidence>
<dbReference type="FunFam" id="3.30.420.10:FF:000074">
    <property type="entry name" value="exonuclease mut-7 homolog isoform X2"/>
    <property type="match status" value="1"/>
</dbReference>
<keyword evidence="6" id="KW-1185">Reference proteome</keyword>
<sequence length="873" mass="98447">MLAGASPSDDCDSQDALVQQLQVLWTAKDMEKFRTASQVGFETLEDPWVWLLDVLEDCKGNRKGNSLASYLVREMHLWIRNHPDNQPDDLNLKKLQARVFPVLIESHGSLLGPLISIYQLHTADRHFVLGHINHLCLKGRFKEAATLSIKLKLQPDLELEKMCIPLLLQNKTELAEAYVEGYPDLQKQLLQLLDTWFAPRFQIKDIEREYQCASNVKPEKFNHRTLNKMIFRLLDKYMLDPALCPNAVNQRHLATLKYLLHVRFVEKTMTQENWADHVQYILQDNQWLQKQFVQLLLRYSGSDAAATWALRYALPDGSLPYGVADAVKRRRAQERDAVLEKTPNDCEERKKDIFYQLPIPRENIFFLSTWEEMLKCKEQVLQPQQIVGIDMEWRPSFGTVGGKTRVSLVQLATRGRVFLLDVLQLLREGEQEEESPLIGFFQALFADPSITKLGYGILGDLSNLRATCAAFRGMEKELRGFLDLLTIHKQLPKSARMPRKMPQQVDAFAAGQEASGGRLPQKGLSLLVQEVLGKPLDKAEQMSNWERRPLREEQILYAASDAYCLLEIYQKLLDESEGSGCNSVLAGILSSRPSMESKAKKPPSNRASEEDSVLTLEESHTTSVPIAARDFRVVCDNMLQGLGRYLRCLGVDVWILENADEHREAAEIAKQEGRVILTSGLPYQTLRGQVGEGRCFSVTCSEKAKEQALKVLSHYNVRVTLADVFSRCQACNCNQYLKISKERMAQLMKQSGCLAGEEAPGRMAEDVEKSPEADSFELASPRPVYSPNCPWLGEPSPGAEAALPNGTPLKIEAVPAGIVSREGLECFYCCSKCGKIFWEGSHFGRVVSQFQEVLGLSEGGQSFYEQVGGKGQE</sequence>
<dbReference type="Proteomes" id="UP000694421">
    <property type="component" value="Unplaced"/>
</dbReference>
<dbReference type="InterPro" id="IPR036397">
    <property type="entry name" value="RNaseH_sf"/>
</dbReference>
<dbReference type="InterPro" id="IPR037432">
    <property type="entry name" value="Mut-7_DEDDy_dom"/>
</dbReference>
<dbReference type="Ensembl" id="ENSSMRT00000000290.1">
    <property type="protein sequence ID" value="ENSSMRP00000000228.1"/>
    <property type="gene ID" value="ENSSMRG00000000186.1"/>
</dbReference>
<dbReference type="GeneTree" id="ENSGT00390000006843"/>
<dbReference type="GO" id="GO:0006139">
    <property type="term" value="P:nucleobase-containing compound metabolic process"/>
    <property type="evidence" value="ECO:0007669"/>
    <property type="project" value="InterPro"/>
</dbReference>
<dbReference type="OMA" id="CSNWANR"/>
<evidence type="ECO:0000313" key="5">
    <source>
        <dbReference type="Ensembl" id="ENSSMRP00000000264.1"/>
    </source>
</evidence>
<proteinExistence type="predicted"/>
<dbReference type="InterPro" id="IPR012337">
    <property type="entry name" value="RNaseH-like_sf"/>
</dbReference>
<dbReference type="PANTHER" id="PTHR47765">
    <property type="entry name" value="3'-5' EXONUCLEASE DOMAIN-CONTAINING PROTEIN"/>
    <property type="match status" value="1"/>
</dbReference>
<dbReference type="SMART" id="SM00474">
    <property type="entry name" value="35EXOc"/>
    <property type="match status" value="1"/>
</dbReference>
<protein>
    <submittedName>
        <fullName evidence="5">Exonuclease 3'-5' domain containing 3</fullName>
    </submittedName>
</protein>
<dbReference type="Ensembl" id="ENSSMRT00000000216.1">
    <property type="protein sequence ID" value="ENSSMRP00000000172.1"/>
    <property type="gene ID" value="ENSSMRG00000000186.1"/>
</dbReference>
<evidence type="ECO:0000256" key="1">
    <source>
        <dbReference type="ARBA" id="ARBA00022722"/>
    </source>
</evidence>
<dbReference type="Ensembl" id="ENSSMRT00000000329.1">
    <property type="protein sequence ID" value="ENSSMRP00000000264.1"/>
    <property type="gene ID" value="ENSSMRG00000000186.1"/>
</dbReference>
<dbReference type="SUPFAM" id="SSF53098">
    <property type="entry name" value="Ribonuclease H-like"/>
    <property type="match status" value="1"/>
</dbReference>
<evidence type="ECO:0000256" key="3">
    <source>
        <dbReference type="ARBA" id="ARBA00022839"/>
    </source>
</evidence>
<dbReference type="AlphaFoldDB" id="A0A8D0AZX0"/>
<dbReference type="GO" id="GO:0008408">
    <property type="term" value="F:3'-5' exonuclease activity"/>
    <property type="evidence" value="ECO:0007669"/>
    <property type="project" value="InterPro"/>
</dbReference>
<accession>A0A8D0AZX0</accession>
<name>A0A8D0AZX0_SALMN</name>
<organism evidence="5 6">
    <name type="scientific">Salvator merianae</name>
    <name type="common">Argentine black and white tegu</name>
    <name type="synonym">Tupinambis merianae</name>
    <dbReference type="NCBI Taxonomy" id="96440"/>
    <lineage>
        <taxon>Eukaryota</taxon>
        <taxon>Metazoa</taxon>
        <taxon>Chordata</taxon>
        <taxon>Craniata</taxon>
        <taxon>Vertebrata</taxon>
        <taxon>Euteleostomi</taxon>
        <taxon>Lepidosauria</taxon>
        <taxon>Squamata</taxon>
        <taxon>Bifurcata</taxon>
        <taxon>Unidentata</taxon>
        <taxon>Episquamata</taxon>
        <taxon>Laterata</taxon>
        <taxon>Teiioidea</taxon>
        <taxon>Teiidae</taxon>
        <taxon>Salvator</taxon>
    </lineage>
</organism>
<dbReference type="GO" id="GO:0003676">
    <property type="term" value="F:nucleic acid binding"/>
    <property type="evidence" value="ECO:0007669"/>
    <property type="project" value="InterPro"/>
</dbReference>
<dbReference type="Pfam" id="PF01612">
    <property type="entry name" value="DNA_pol_A_exo1"/>
    <property type="match status" value="1"/>
</dbReference>
<dbReference type="InterPro" id="IPR002562">
    <property type="entry name" value="3'-5'_exonuclease_dom"/>
</dbReference>
<dbReference type="Pfam" id="PF01927">
    <property type="entry name" value="Mut7-C"/>
    <property type="match status" value="2"/>
</dbReference>
<evidence type="ECO:0000256" key="2">
    <source>
        <dbReference type="ARBA" id="ARBA00022801"/>
    </source>
</evidence>
<dbReference type="InterPro" id="IPR002782">
    <property type="entry name" value="Mut7-C_RNAse_dom"/>
</dbReference>
<dbReference type="Gene3D" id="3.30.420.10">
    <property type="entry name" value="Ribonuclease H-like superfamily/Ribonuclease H"/>
    <property type="match status" value="1"/>
</dbReference>
<keyword evidence="2" id="KW-0378">Hydrolase</keyword>
<dbReference type="CDD" id="cd06146">
    <property type="entry name" value="mut-7_like_exo"/>
    <property type="match status" value="1"/>
</dbReference>